<dbReference type="SUPFAM" id="SSF53448">
    <property type="entry name" value="Nucleotide-diphospho-sugar transferases"/>
    <property type="match status" value="1"/>
</dbReference>
<dbReference type="Gene3D" id="3.90.550.10">
    <property type="entry name" value="Spore Coat Polysaccharide Biosynthesis Protein SpsA, Chain A"/>
    <property type="match status" value="1"/>
</dbReference>
<dbReference type="OrthoDB" id="9807778at2"/>
<keyword evidence="4" id="KW-1185">Reference proteome</keyword>
<protein>
    <submittedName>
        <fullName evidence="3">Dolichol-phosphate mannosyltransferase</fullName>
    </submittedName>
</protein>
<dbReference type="PANTHER" id="PTHR48090:SF8">
    <property type="entry name" value="GLYCOSYLTRANSFERASE CSBB-RELATED"/>
    <property type="match status" value="1"/>
</dbReference>
<dbReference type="EMBL" id="FZOQ01000026">
    <property type="protein sequence ID" value="SNT12929.1"/>
    <property type="molecule type" value="Genomic_DNA"/>
</dbReference>
<feature type="transmembrane region" description="Helical" evidence="1">
    <location>
        <begin position="269"/>
        <end position="293"/>
    </location>
</feature>
<dbReference type="GO" id="GO:0005886">
    <property type="term" value="C:plasma membrane"/>
    <property type="evidence" value="ECO:0007669"/>
    <property type="project" value="TreeGrafter"/>
</dbReference>
<dbReference type="InterPro" id="IPR029044">
    <property type="entry name" value="Nucleotide-diphossugar_trans"/>
</dbReference>
<evidence type="ECO:0000313" key="3">
    <source>
        <dbReference type="EMBL" id="SNT12929.1"/>
    </source>
</evidence>
<dbReference type="Pfam" id="PF00535">
    <property type="entry name" value="Glycos_transf_2"/>
    <property type="match status" value="1"/>
</dbReference>
<keyword evidence="3" id="KW-0328">Glycosyltransferase</keyword>
<proteinExistence type="predicted"/>
<keyword evidence="1" id="KW-0472">Membrane</keyword>
<dbReference type="AlphaFoldDB" id="A0A239K5M7"/>
<accession>A0A239K5M7</accession>
<dbReference type="GO" id="GO:0016757">
    <property type="term" value="F:glycosyltransferase activity"/>
    <property type="evidence" value="ECO:0007669"/>
    <property type="project" value="UniProtKB-KW"/>
</dbReference>
<dbReference type="Proteomes" id="UP000198432">
    <property type="component" value="Unassembled WGS sequence"/>
</dbReference>
<dbReference type="RefSeq" id="WP_089321193.1">
    <property type="nucleotide sequence ID" value="NZ_FZOQ01000026.1"/>
</dbReference>
<feature type="domain" description="Glycosyltransferase 2-like" evidence="2">
    <location>
        <begin position="10"/>
        <end position="170"/>
    </location>
</feature>
<name>A0A239K5M7_9BACT</name>
<dbReference type="PANTHER" id="PTHR48090">
    <property type="entry name" value="UNDECAPRENYL-PHOSPHATE 4-DEOXY-4-FORMAMIDO-L-ARABINOSE TRANSFERASE-RELATED"/>
    <property type="match status" value="1"/>
</dbReference>
<dbReference type="InterPro" id="IPR001173">
    <property type="entry name" value="Glyco_trans_2-like"/>
</dbReference>
<evidence type="ECO:0000313" key="4">
    <source>
        <dbReference type="Proteomes" id="UP000198432"/>
    </source>
</evidence>
<feature type="transmembrane region" description="Helical" evidence="1">
    <location>
        <begin position="224"/>
        <end position="249"/>
    </location>
</feature>
<keyword evidence="3" id="KW-0808">Transferase</keyword>
<keyword evidence="1" id="KW-1133">Transmembrane helix</keyword>
<sequence>MLKPDKRLITVIIPVFNEYEGIPFLVKSLNEFFARHSHLRAEVIFVNDGSKDKSDERLAEMEHETYLAKVINLSRNFGSHAALRAGIAHASGDFICFNYADLQDPLELIIEMKEKMEEGRDIIWAHRESTTVSLAEKAFSGGYAYLMQKFAFKNFPDKGFDIVMFNKKVALEINCNVEANSSVFLQILGLGFRQASISYKKRERKTGASKWTLAKKVKLLIDSFVAFSFAPIRLVSIIGIIFFVLGIFWTGYTIIRKLMFDDFASGWPALVSILMVGFGITNISLGIIAEYLWRTLDASRKRPVYVIDEVVELYKKSEVLYKVD</sequence>
<reference evidence="4" key="1">
    <citation type="submission" date="2017-06" db="EMBL/GenBank/DDBJ databases">
        <authorList>
            <person name="Varghese N."/>
            <person name="Submissions S."/>
        </authorList>
    </citation>
    <scope>NUCLEOTIDE SEQUENCE [LARGE SCALE GENOMIC DNA]</scope>
    <source>
        <strain evidence="4">NKM1</strain>
    </source>
</reference>
<gene>
    <name evidence="3" type="ORF">SAMN06296052_12613</name>
</gene>
<evidence type="ECO:0000259" key="2">
    <source>
        <dbReference type="Pfam" id="PF00535"/>
    </source>
</evidence>
<dbReference type="InterPro" id="IPR050256">
    <property type="entry name" value="Glycosyltransferase_2"/>
</dbReference>
<keyword evidence="1" id="KW-0812">Transmembrane</keyword>
<organism evidence="3 4">
    <name type="scientific">Pontibacter ummariensis</name>
    <dbReference type="NCBI Taxonomy" id="1610492"/>
    <lineage>
        <taxon>Bacteria</taxon>
        <taxon>Pseudomonadati</taxon>
        <taxon>Bacteroidota</taxon>
        <taxon>Cytophagia</taxon>
        <taxon>Cytophagales</taxon>
        <taxon>Hymenobacteraceae</taxon>
        <taxon>Pontibacter</taxon>
    </lineage>
</organism>
<evidence type="ECO:0000256" key="1">
    <source>
        <dbReference type="SAM" id="Phobius"/>
    </source>
</evidence>